<dbReference type="OrthoDB" id="9876371at2"/>
<proteinExistence type="predicted"/>
<comment type="caution">
    <text evidence="1">The sequence shown here is derived from an EMBL/GenBank/DDBJ whole genome shotgun (WGS) entry which is preliminary data.</text>
</comment>
<sequence>MTQMDDLSSFERSVSAALRQAGCDTFTASNLRRHTREVRDDIYADEVAHGSDIAAPFVNFIITHDVAIFTIFDDPFLVYVVPCTEREMISDTDAFAMAEISEHIELLATKYGKSTPDASISRTLAESWLG</sequence>
<dbReference type="EMBL" id="NIZW01000003">
    <property type="protein sequence ID" value="PHQ36105.1"/>
    <property type="molecule type" value="Genomic_DNA"/>
</dbReference>
<name>A0A2G1WAN6_9BACT</name>
<dbReference type="AlphaFoldDB" id="A0A2G1WAN6"/>
<organism evidence="1 2">
    <name type="scientific">Rhodopirellula bahusiensis</name>
    <dbReference type="NCBI Taxonomy" id="2014065"/>
    <lineage>
        <taxon>Bacteria</taxon>
        <taxon>Pseudomonadati</taxon>
        <taxon>Planctomycetota</taxon>
        <taxon>Planctomycetia</taxon>
        <taxon>Pirellulales</taxon>
        <taxon>Pirellulaceae</taxon>
        <taxon>Rhodopirellula</taxon>
    </lineage>
</organism>
<accession>A0A2G1WAN6</accession>
<keyword evidence="2" id="KW-1185">Reference proteome</keyword>
<reference evidence="1 2" key="1">
    <citation type="submission" date="2017-06" db="EMBL/GenBank/DDBJ databases">
        <title>Description of Rhodopirellula bahusiensis sp. nov.</title>
        <authorList>
            <person name="Kizina J."/>
            <person name="Harder J."/>
        </authorList>
    </citation>
    <scope>NUCLEOTIDE SEQUENCE [LARGE SCALE GENOMIC DNA]</scope>
    <source>
        <strain evidence="1 2">SWK21</strain>
    </source>
</reference>
<gene>
    <name evidence="1" type="ORF">CEE69_05315</name>
</gene>
<protein>
    <submittedName>
        <fullName evidence="1">Uncharacterized protein</fullName>
    </submittedName>
</protein>
<evidence type="ECO:0000313" key="1">
    <source>
        <dbReference type="EMBL" id="PHQ36105.1"/>
    </source>
</evidence>
<evidence type="ECO:0000313" key="2">
    <source>
        <dbReference type="Proteomes" id="UP000225740"/>
    </source>
</evidence>
<dbReference type="Proteomes" id="UP000225740">
    <property type="component" value="Unassembled WGS sequence"/>
</dbReference>